<dbReference type="GO" id="GO:0009767">
    <property type="term" value="P:photosynthetic electron transport chain"/>
    <property type="evidence" value="ECO:0007669"/>
    <property type="project" value="InterPro"/>
</dbReference>
<reference evidence="2" key="1">
    <citation type="submission" date="2007-06" db="EMBL/GenBank/DDBJ databases">
        <title>Full length cDNA sequences from Sitka Spruce (Picea sitchensis).</title>
        <authorList>
            <person name="Ralph S.G."/>
            <person name="Chun H.E."/>
            <person name="Liao N."/>
            <person name="Ali J."/>
            <person name="Reid K."/>
            <person name="Kolosova N."/>
            <person name="Cooper N."/>
            <person name="Cullis C."/>
            <person name="Jancsik S."/>
            <person name="Moore R."/>
            <person name="Mayo M."/>
            <person name="Wagner S."/>
            <person name="Holt R.A."/>
            <person name="Jones S.J.M."/>
            <person name="Marra M.A."/>
            <person name="Ritland C.E."/>
            <person name="Ritland K."/>
            <person name="Bohlmann J."/>
        </authorList>
    </citation>
    <scope>NUCLEOTIDE SEQUENCE</scope>
    <source>
        <tissue evidence="2">Green portion of the leader tissue</tissue>
    </source>
</reference>
<dbReference type="EMBL" id="EF677682">
    <property type="protein sequence ID" value="ABR17489.1"/>
    <property type="molecule type" value="mRNA"/>
</dbReference>
<dbReference type="AlphaFoldDB" id="B8LPA9"/>
<organism evidence="2">
    <name type="scientific">Picea sitchensis</name>
    <name type="common">Sitka spruce</name>
    <name type="synonym">Pinus sitchensis</name>
    <dbReference type="NCBI Taxonomy" id="3332"/>
    <lineage>
        <taxon>Eukaryota</taxon>
        <taxon>Viridiplantae</taxon>
        <taxon>Streptophyta</taxon>
        <taxon>Embryophyta</taxon>
        <taxon>Tracheophyta</taxon>
        <taxon>Spermatophyta</taxon>
        <taxon>Pinopsida</taxon>
        <taxon>Pinidae</taxon>
        <taxon>Conifers I</taxon>
        <taxon>Pinales</taxon>
        <taxon>Pinaceae</taxon>
        <taxon>Picea</taxon>
    </lineage>
</organism>
<dbReference type="Gene3D" id="2.30.30.140">
    <property type="match status" value="1"/>
</dbReference>
<evidence type="ECO:0000256" key="1">
    <source>
        <dbReference type="SAM" id="MobiDB-lite"/>
    </source>
</evidence>
<dbReference type="PANTHER" id="PTHR35494:SF1">
    <property type="entry name" value="NAD(P)H-QUINONE OXIDOREDUCTASE SUBUNIT S, CHLOROPLASTIC"/>
    <property type="match status" value="1"/>
</dbReference>
<feature type="region of interest" description="Disordered" evidence="1">
    <location>
        <begin position="231"/>
        <end position="252"/>
    </location>
</feature>
<dbReference type="Pfam" id="PF11623">
    <property type="entry name" value="NdhS"/>
    <property type="match status" value="1"/>
</dbReference>
<protein>
    <submittedName>
        <fullName evidence="2">Uncharacterized protein</fullName>
    </submittedName>
</protein>
<dbReference type="PANTHER" id="PTHR35494">
    <property type="entry name" value="NAD(P)H-QUINONE OXIDOREDUCTASE SUBUNIT S, CHLOROPLASTIC"/>
    <property type="match status" value="1"/>
</dbReference>
<accession>B8LPA9</accession>
<sequence length="252" mass="27220">MASVLFPSLLRASCTSTFQFPSPVTDEKHNFSGQTKDITIWVPRFSPSKPYRLRVRAEKFNLWQLLGGRGLAGGEEGLREELKRQIPSGGQFPSLAGQEQNGEKPELNNPAGTISANWIGADKTFEKELQGMTGGFPGGEEGLIIFLRDNPPPAKDGAQTRVSSDLGKLSKPRAASLPPLLPGMIVVVKNPENPYHMLSGTVQRVADGNVGVLFEGGNLGKLVTFKLEDLERSEGPPTSNPKSAILETMDIP</sequence>
<dbReference type="InterPro" id="IPR021659">
    <property type="entry name" value="NdhS"/>
</dbReference>
<evidence type="ECO:0000313" key="2">
    <source>
        <dbReference type="EMBL" id="ABR17489.1"/>
    </source>
</evidence>
<name>B8LPA9_PICSI</name>
<feature type="region of interest" description="Disordered" evidence="1">
    <location>
        <begin position="86"/>
        <end position="105"/>
    </location>
</feature>
<proteinExistence type="evidence at transcript level"/>